<proteinExistence type="predicted"/>
<feature type="signal peptide" evidence="1">
    <location>
        <begin position="1"/>
        <end position="28"/>
    </location>
</feature>
<evidence type="ECO:0008006" key="4">
    <source>
        <dbReference type="Google" id="ProtNLM"/>
    </source>
</evidence>
<organism evidence="2 3">
    <name type="scientific">Devosia aurantiaca</name>
    <dbReference type="NCBI Taxonomy" id="2714858"/>
    <lineage>
        <taxon>Bacteria</taxon>
        <taxon>Pseudomonadati</taxon>
        <taxon>Pseudomonadota</taxon>
        <taxon>Alphaproteobacteria</taxon>
        <taxon>Hyphomicrobiales</taxon>
        <taxon>Devosiaceae</taxon>
        <taxon>Devosia</taxon>
    </lineage>
</organism>
<reference evidence="2 3" key="1">
    <citation type="submission" date="2020-02" db="EMBL/GenBank/DDBJ databases">
        <authorList>
            <person name="Khan S.A."/>
            <person name="Jeon C.O."/>
            <person name="Chun B.H."/>
        </authorList>
    </citation>
    <scope>NUCLEOTIDE SEQUENCE [LARGE SCALE GENOMIC DNA]</scope>
    <source>
        <strain evidence="2 3">H239</strain>
    </source>
</reference>
<name>A0A6M1SD97_9HYPH</name>
<dbReference type="EMBL" id="JAALFG010000002">
    <property type="protein sequence ID" value="NGP17859.1"/>
    <property type="molecule type" value="Genomic_DNA"/>
</dbReference>
<dbReference type="RefSeq" id="WP_164534107.1">
    <property type="nucleotide sequence ID" value="NZ_JAALFG010000002.1"/>
</dbReference>
<evidence type="ECO:0000313" key="3">
    <source>
        <dbReference type="Proteomes" id="UP000474802"/>
    </source>
</evidence>
<evidence type="ECO:0000256" key="1">
    <source>
        <dbReference type="SAM" id="SignalP"/>
    </source>
</evidence>
<dbReference type="Proteomes" id="UP000474802">
    <property type="component" value="Unassembled WGS sequence"/>
</dbReference>
<accession>A0A6M1SD97</accession>
<keyword evidence="3" id="KW-1185">Reference proteome</keyword>
<evidence type="ECO:0000313" key="2">
    <source>
        <dbReference type="EMBL" id="NGP17859.1"/>
    </source>
</evidence>
<comment type="caution">
    <text evidence="2">The sequence shown here is derived from an EMBL/GenBank/DDBJ whole genome shotgun (WGS) entry which is preliminary data.</text>
</comment>
<reference evidence="2 3" key="2">
    <citation type="submission" date="2020-03" db="EMBL/GenBank/DDBJ databases">
        <title>Devosia chinhatensis sp. nov., isolated from a hexachlorocyclohexane (HCH) dump site in India.</title>
        <authorList>
            <person name="Kumar M."/>
            <person name="Lal R."/>
        </authorList>
    </citation>
    <scope>NUCLEOTIDE SEQUENCE [LARGE SCALE GENOMIC DNA]</scope>
    <source>
        <strain evidence="2 3">H239</strain>
    </source>
</reference>
<gene>
    <name evidence="2" type="ORF">G5575_09495</name>
</gene>
<sequence>MLLKSPTARRLSALAGACLLSVALPALPIVAKEKTKAKPAAETSEVDVSYAVSIPTIDAVDSNVDDATLTAVLSGEVAENAEALAGLTATSITVPEIKITVTGDQTGEESFTATITLNDLVLEDVVDGVAGGVSLSGIDMVSDDGDFTFGTLSASEFDIGGVLGIYGLVDASAQTDLQTIYTDFEAEGGTLSADDLDCTFGPVAGAEFKARPLQTSFFELVSIAERLEEDPENVAPADVGSLMRMYADLLTAFQTSEITFGGISCDGVDDQDENISFSIAGMTMDAMSPGIYPGISMDGLDISVEDDGTMSLQNVTIKPTDLTGVIATLESAPDDVDNAWFEANMRGLIPAFEGLSFAGFNIDVADEETEGARIQADVGAFDLTLGSYLNGIPTTAEMSADNIQAQLPEDSADETLTQLRALGLTEIDAGFRVAAAWDEAASTIEIQEVSVTGADLATVKLVGTLANTTADLFALDDDAALIAAMGVAVKSLDLTVVDAGLADIVLAAVAADQGGDVATLRPIYADLAKGTMISLLAGVADAAKLGDAVGAFIAGTAKTLEIGLDAKEEPGLGMVDFMEAETNPTSILNKVNISAVAK</sequence>
<protein>
    <recommendedName>
        <fullName evidence="4">Choice-of-anchor G family protein</fullName>
    </recommendedName>
</protein>
<feature type="chain" id="PRO_5026791348" description="Choice-of-anchor G family protein" evidence="1">
    <location>
        <begin position="29"/>
        <end position="598"/>
    </location>
</feature>
<dbReference type="AlphaFoldDB" id="A0A6M1SD97"/>
<keyword evidence="1" id="KW-0732">Signal</keyword>